<proteinExistence type="predicted"/>
<feature type="coiled-coil region" evidence="1">
    <location>
        <begin position="244"/>
        <end position="333"/>
    </location>
</feature>
<evidence type="ECO:0000256" key="1">
    <source>
        <dbReference type="SAM" id="Coils"/>
    </source>
</evidence>
<dbReference type="PANTHER" id="PTHR18871">
    <property type="entry name" value="CENTROSOMAL PROTEIN OF 112 KDA"/>
    <property type="match status" value="1"/>
</dbReference>
<keyword evidence="5" id="KW-1185">Reference proteome</keyword>
<evidence type="ECO:0000313" key="4">
    <source>
        <dbReference type="Ensembl" id="ENSOABP00000016026.2"/>
    </source>
</evidence>
<evidence type="ECO:0000259" key="3">
    <source>
        <dbReference type="Pfam" id="PF14846"/>
    </source>
</evidence>
<evidence type="ECO:0000256" key="2">
    <source>
        <dbReference type="SAM" id="MobiDB-lite"/>
    </source>
</evidence>
<dbReference type="InterPro" id="IPR055310">
    <property type="entry name" value="CEP112"/>
</dbReference>
<organism evidence="4 5">
    <name type="scientific">Oreochromis aureus</name>
    <name type="common">Israeli tilapia</name>
    <name type="synonym">Chromis aureus</name>
    <dbReference type="NCBI Taxonomy" id="47969"/>
    <lineage>
        <taxon>Eukaryota</taxon>
        <taxon>Metazoa</taxon>
        <taxon>Chordata</taxon>
        <taxon>Craniata</taxon>
        <taxon>Vertebrata</taxon>
        <taxon>Euteleostomi</taxon>
        <taxon>Actinopterygii</taxon>
        <taxon>Neopterygii</taxon>
        <taxon>Teleostei</taxon>
        <taxon>Neoteleostei</taxon>
        <taxon>Acanthomorphata</taxon>
        <taxon>Ovalentaria</taxon>
        <taxon>Cichlomorphae</taxon>
        <taxon>Cichliformes</taxon>
        <taxon>Cichlidae</taxon>
        <taxon>African cichlids</taxon>
        <taxon>Pseudocrenilabrinae</taxon>
        <taxon>Oreochromini</taxon>
        <taxon>Oreochromis</taxon>
    </lineage>
</organism>
<gene>
    <name evidence="4" type="primary">CEP112</name>
</gene>
<feature type="coiled-coil region" evidence="1">
    <location>
        <begin position="791"/>
        <end position="818"/>
    </location>
</feature>
<sequence>MSKYELSSERLDTEFDHFLLDMKPYVLKHPSKIERQRCAQWIKKLCDPATCGSGLIGRKNRNMYAHLLLQMLKRGVLDGPFTSKPEPGSLKTLPTYMSIYFDEPLSSLSVEHGVRSLPDWVTGELSGCPDDSLTMDLLKDKPSSTPVKDHHRRRPYEVRAASRPVSSSPLRQSPRQVTRMVDGELNHMSPDDSDLEARLNSWNLGIEKPRYLREEPVPLSPIFKSSFGGKSNLASDQGAQLLQSKETEMKIKVLEAKHQEEKLKMQQRHDAEVEKILDRKNGEIEEMKSLQRTKQKESEETIRKLEKKVQSVLRESQVICESKEKQIAELKKMSDQSADSLKNEWEKKLHAAVTEMEQEKFELQKKHTQNIQELLEDTNVRLAKMESDFNARSQATEQTMRELELRVKQQSAELEKGNTLRQKVTQEKAELEIHIASISTELQEANRRIMILQKEKEQLSEQHEEATQKLQAKYETDLSHLHHEHALSAAKASEVMADLEKTVAQIKQQLEDSEHRRHQQVRDQEMKFQQEKDELLINCEKKMAEQRMQHEQERTRLQQQHSAEKDSLVQEHQREVSSLERQARAALQQHQQHTQEWRKRDAQTIADLEAQLSELREDLKKAHAQHKQQLAEMALLQEEEKQRATLDKQASLDRLERNHQQEKDAAHEKTNSRLKQIEREYSQKLAKSAQLIAELQTSVCDSKEEAVRLQTAMEKQLKEANARWEEERKTITHRADQAHKALQEKVESLQRQLHSAEKNLLSKELETEEKVTMVHKEYEKKIKGLMPVELRQELEDTISSLKAQVNFLQMRASLLQEDLDACRSSR</sequence>
<keyword evidence="1" id="KW-0175">Coiled coil</keyword>
<dbReference type="InterPro" id="IPR027831">
    <property type="entry name" value="DUF4485"/>
</dbReference>
<feature type="compositionally biased region" description="Basic and acidic residues" evidence="2">
    <location>
        <begin position="544"/>
        <end position="583"/>
    </location>
</feature>
<feature type="domain" description="DUF4485" evidence="3">
    <location>
        <begin position="11"/>
        <end position="96"/>
    </location>
</feature>
<feature type="region of interest" description="Disordered" evidence="2">
    <location>
        <begin position="509"/>
        <end position="529"/>
    </location>
</feature>
<feature type="region of interest" description="Disordered" evidence="2">
    <location>
        <begin position="139"/>
        <end position="177"/>
    </location>
</feature>
<dbReference type="Ensembl" id="ENSOABT00000016521.2">
    <property type="protein sequence ID" value="ENSOABP00000016026.2"/>
    <property type="gene ID" value="ENSOABG00000007873.2"/>
</dbReference>
<reference evidence="4" key="2">
    <citation type="submission" date="2025-09" db="UniProtKB">
        <authorList>
            <consortium name="Ensembl"/>
        </authorList>
    </citation>
    <scope>IDENTIFICATION</scope>
</reference>
<protein>
    <recommendedName>
        <fullName evidence="3">DUF4485 domain-containing protein</fullName>
    </recommendedName>
</protein>
<reference evidence="4" key="1">
    <citation type="submission" date="2025-08" db="UniProtKB">
        <authorList>
            <consortium name="Ensembl"/>
        </authorList>
    </citation>
    <scope>IDENTIFICATION</scope>
</reference>
<dbReference type="Proteomes" id="UP000472276">
    <property type="component" value="Unassembled WGS sequence"/>
</dbReference>
<dbReference type="AlphaFoldDB" id="A0A668SNP6"/>
<accession>A0A668SNP6</accession>
<dbReference type="PANTHER" id="PTHR18871:SF2">
    <property type="entry name" value="CENTROSOMAL PROTEIN OF 112 KDA"/>
    <property type="match status" value="1"/>
</dbReference>
<evidence type="ECO:0000313" key="5">
    <source>
        <dbReference type="Proteomes" id="UP000472276"/>
    </source>
</evidence>
<feature type="region of interest" description="Disordered" evidence="2">
    <location>
        <begin position="544"/>
        <end position="600"/>
    </location>
</feature>
<feature type="compositionally biased region" description="Polar residues" evidence="2">
    <location>
        <begin position="164"/>
        <end position="176"/>
    </location>
</feature>
<dbReference type="Pfam" id="PF14846">
    <property type="entry name" value="DUF4485"/>
    <property type="match status" value="1"/>
</dbReference>
<name>A0A668SNP6_OREAU</name>